<dbReference type="CDD" id="cd00093">
    <property type="entry name" value="HTH_XRE"/>
    <property type="match status" value="1"/>
</dbReference>
<evidence type="ECO:0000313" key="6">
    <source>
        <dbReference type="Proteomes" id="UP000823936"/>
    </source>
</evidence>
<organism evidence="5 6">
    <name type="scientific">Candidatus Ornithospirochaeta avicola</name>
    <dbReference type="NCBI Taxonomy" id="2840896"/>
    <lineage>
        <taxon>Bacteria</taxon>
        <taxon>Pseudomonadati</taxon>
        <taxon>Spirochaetota</taxon>
        <taxon>Spirochaetia</taxon>
        <taxon>Spirochaetales</taxon>
        <taxon>Spirochaetaceae</taxon>
        <taxon>Spirochaetaceae incertae sedis</taxon>
        <taxon>Candidatus Ornithospirochaeta</taxon>
    </lineage>
</organism>
<evidence type="ECO:0000256" key="2">
    <source>
        <dbReference type="ARBA" id="ARBA00023125"/>
    </source>
</evidence>
<evidence type="ECO:0000256" key="1">
    <source>
        <dbReference type="ARBA" id="ARBA00023015"/>
    </source>
</evidence>
<keyword evidence="3" id="KW-0804">Transcription</keyword>
<dbReference type="Proteomes" id="UP000823936">
    <property type="component" value="Unassembled WGS sequence"/>
</dbReference>
<reference evidence="5" key="2">
    <citation type="submission" date="2021-04" db="EMBL/GenBank/DDBJ databases">
        <authorList>
            <person name="Gilroy R."/>
        </authorList>
    </citation>
    <scope>NUCLEOTIDE SEQUENCE</scope>
    <source>
        <strain evidence="5">Gambia11-129</strain>
    </source>
</reference>
<dbReference type="InterPro" id="IPR010982">
    <property type="entry name" value="Lambda_DNA-bd_dom_sf"/>
</dbReference>
<dbReference type="PANTHER" id="PTHR36511:SF3">
    <property type="entry name" value="ANTITOXIN HIGA-2"/>
    <property type="match status" value="1"/>
</dbReference>
<dbReference type="InterPro" id="IPR001387">
    <property type="entry name" value="Cro/C1-type_HTH"/>
</dbReference>
<evidence type="ECO:0000259" key="4">
    <source>
        <dbReference type="PROSITE" id="PS50943"/>
    </source>
</evidence>
<gene>
    <name evidence="5" type="ORF">IAB12_01750</name>
</gene>
<accession>A0A9D1TMG7</accession>
<name>A0A9D1TMG7_9SPIO</name>
<reference evidence="5" key="1">
    <citation type="journal article" date="2021" name="PeerJ">
        <title>Extensive microbial diversity within the chicken gut microbiome revealed by metagenomics and culture.</title>
        <authorList>
            <person name="Gilroy R."/>
            <person name="Ravi A."/>
            <person name="Getino M."/>
            <person name="Pursley I."/>
            <person name="Horton D.L."/>
            <person name="Alikhan N.F."/>
            <person name="Baker D."/>
            <person name="Gharbi K."/>
            <person name="Hall N."/>
            <person name="Watson M."/>
            <person name="Adriaenssens E.M."/>
            <person name="Foster-Nyarko E."/>
            <person name="Jarju S."/>
            <person name="Secka A."/>
            <person name="Antonio M."/>
            <person name="Oren A."/>
            <person name="Chaudhuri R.R."/>
            <person name="La Ragione R."/>
            <person name="Hildebrand F."/>
            <person name="Pallen M.J."/>
        </authorList>
    </citation>
    <scope>NUCLEOTIDE SEQUENCE</scope>
    <source>
        <strain evidence="5">Gambia11-129</strain>
    </source>
</reference>
<dbReference type="AlphaFoldDB" id="A0A9D1TMG7"/>
<evidence type="ECO:0000256" key="3">
    <source>
        <dbReference type="ARBA" id="ARBA00023163"/>
    </source>
</evidence>
<sequence length="105" mass="11845">MISVFKEAVKDAVYPKKNGILTKRNKFMSVNEPQSMSGAEIKRLRNSLHLSSSVFAQMLAVSTKTVEAWESGVNEPSGPALRLMNMIRKYPDLLLETNVFTEKIR</sequence>
<dbReference type="SUPFAM" id="SSF47413">
    <property type="entry name" value="lambda repressor-like DNA-binding domains"/>
    <property type="match status" value="1"/>
</dbReference>
<keyword evidence="2" id="KW-0238">DNA-binding</keyword>
<comment type="caution">
    <text evidence="5">The sequence shown here is derived from an EMBL/GenBank/DDBJ whole genome shotgun (WGS) entry which is preliminary data.</text>
</comment>
<dbReference type="GO" id="GO:0003677">
    <property type="term" value="F:DNA binding"/>
    <property type="evidence" value="ECO:0007669"/>
    <property type="project" value="UniProtKB-KW"/>
</dbReference>
<evidence type="ECO:0000313" key="5">
    <source>
        <dbReference type="EMBL" id="HIV98487.1"/>
    </source>
</evidence>
<dbReference type="InterPro" id="IPR052359">
    <property type="entry name" value="HTH-type_reg/antitoxin"/>
</dbReference>
<protein>
    <recommendedName>
        <fullName evidence="4">HTH cro/C1-type domain-containing protein</fullName>
    </recommendedName>
</protein>
<dbReference type="PROSITE" id="PS50943">
    <property type="entry name" value="HTH_CROC1"/>
    <property type="match status" value="1"/>
</dbReference>
<dbReference type="Gene3D" id="1.10.260.40">
    <property type="entry name" value="lambda repressor-like DNA-binding domains"/>
    <property type="match status" value="1"/>
</dbReference>
<keyword evidence="1" id="KW-0805">Transcription regulation</keyword>
<dbReference type="PANTHER" id="PTHR36511">
    <property type="entry name" value="MERR FAMILY BACTERIAL REGULATORY PROTEIN"/>
    <property type="match status" value="1"/>
</dbReference>
<proteinExistence type="predicted"/>
<feature type="domain" description="HTH cro/C1-type" evidence="4">
    <location>
        <begin position="41"/>
        <end position="77"/>
    </location>
</feature>
<dbReference type="EMBL" id="DXHU01000006">
    <property type="protein sequence ID" value="HIV98487.1"/>
    <property type="molecule type" value="Genomic_DNA"/>
</dbReference>